<reference evidence="2 3" key="1">
    <citation type="submission" date="2024-07" db="EMBL/GenBank/DDBJ databases">
        <title>Section-level genome sequencing and comparative genomics of Aspergillus sections Usti and Cavernicolus.</title>
        <authorList>
            <consortium name="Lawrence Berkeley National Laboratory"/>
            <person name="Nybo J.L."/>
            <person name="Vesth T.C."/>
            <person name="Theobald S."/>
            <person name="Frisvad J.C."/>
            <person name="Larsen T.O."/>
            <person name="Kjaerboelling I."/>
            <person name="Rothschild-Mancinelli K."/>
            <person name="Lyhne E.K."/>
            <person name="Kogle M.E."/>
            <person name="Barry K."/>
            <person name="Clum A."/>
            <person name="Na H."/>
            <person name="Ledsgaard L."/>
            <person name="Lin J."/>
            <person name="Lipzen A."/>
            <person name="Kuo A."/>
            <person name="Riley R."/>
            <person name="Mondo S."/>
            <person name="Labutti K."/>
            <person name="Haridas S."/>
            <person name="Pangalinan J."/>
            <person name="Salamov A.A."/>
            <person name="Simmons B.A."/>
            <person name="Magnuson J.K."/>
            <person name="Chen J."/>
            <person name="Drula E."/>
            <person name="Henrissat B."/>
            <person name="Wiebenga A."/>
            <person name="Lubbers R.J."/>
            <person name="Gomes A.C."/>
            <person name="Makela M.R."/>
            <person name="Stajich J."/>
            <person name="Grigoriev I.V."/>
            <person name="Mortensen U.H."/>
            <person name="De Vries R.P."/>
            <person name="Baker S.E."/>
            <person name="Andersen M.R."/>
        </authorList>
    </citation>
    <scope>NUCLEOTIDE SEQUENCE [LARGE SCALE GENOMIC DNA]</scope>
    <source>
        <strain evidence="2 3">CBS 209.92</strain>
    </source>
</reference>
<feature type="region of interest" description="Disordered" evidence="1">
    <location>
        <begin position="314"/>
        <end position="344"/>
    </location>
</feature>
<protein>
    <recommendedName>
        <fullName evidence="4">Transcription factor domain-containing protein</fullName>
    </recommendedName>
</protein>
<keyword evidence="3" id="KW-1185">Reference proteome</keyword>
<organism evidence="2 3">
    <name type="scientific">Aspergillus keveii</name>
    <dbReference type="NCBI Taxonomy" id="714993"/>
    <lineage>
        <taxon>Eukaryota</taxon>
        <taxon>Fungi</taxon>
        <taxon>Dikarya</taxon>
        <taxon>Ascomycota</taxon>
        <taxon>Pezizomycotina</taxon>
        <taxon>Eurotiomycetes</taxon>
        <taxon>Eurotiomycetidae</taxon>
        <taxon>Eurotiales</taxon>
        <taxon>Aspergillaceae</taxon>
        <taxon>Aspergillus</taxon>
        <taxon>Aspergillus subgen. Nidulantes</taxon>
    </lineage>
</organism>
<evidence type="ECO:0000256" key="1">
    <source>
        <dbReference type="SAM" id="MobiDB-lite"/>
    </source>
</evidence>
<accession>A0ABR4GPT3</accession>
<comment type="caution">
    <text evidence="2">The sequence shown here is derived from an EMBL/GenBank/DDBJ whole genome shotgun (WGS) entry which is preliminary data.</text>
</comment>
<dbReference type="EMBL" id="JBFTWV010000003">
    <property type="protein sequence ID" value="KAL2800564.1"/>
    <property type="molecule type" value="Genomic_DNA"/>
</dbReference>
<name>A0ABR4GPT3_9EURO</name>
<evidence type="ECO:0008006" key="4">
    <source>
        <dbReference type="Google" id="ProtNLM"/>
    </source>
</evidence>
<evidence type="ECO:0000313" key="2">
    <source>
        <dbReference type="EMBL" id="KAL2800564.1"/>
    </source>
</evidence>
<feature type="compositionally biased region" description="Polar residues" evidence="1">
    <location>
        <begin position="315"/>
        <end position="335"/>
    </location>
</feature>
<sequence length="375" mass="40778">MNNSVTLFDALEMLYMEKSLPPDLGDLSTTVLIFAILQRTREAAIQHRTELTFWSPNAKKQPRLQTHASVERSWPPAIPALSKWRNSACDCFDILHWNANSIAARAGGWEHPTIFHLHAARLLLLAPICHIQQLAAASSANTSRGSESIGSSTARNHVFQWAIRDQYKARLSVIHAGALLWHIRRYSSNSFLEPFAVYTATLVIWAYSTSVQSVGGKPGRDNVVLDGQLRSGNTIMPQGGQRSLDASEPLDSDESQGETEPTAIQLDRPCDDEIVQAYVCLGHKMSARMSRVGDILGSSAPSRILKQGIRLMTRAQHQSVGGSSPSRRMPSNTGGASKGAFPGWGAEQSFADSLRALSSVAAGATLETSSGNHPR</sequence>
<feature type="compositionally biased region" description="Acidic residues" evidence="1">
    <location>
        <begin position="248"/>
        <end position="257"/>
    </location>
</feature>
<gene>
    <name evidence="2" type="ORF">BJX66DRAFT_150756</name>
</gene>
<dbReference type="Proteomes" id="UP001610563">
    <property type="component" value="Unassembled WGS sequence"/>
</dbReference>
<feature type="region of interest" description="Disordered" evidence="1">
    <location>
        <begin position="230"/>
        <end position="263"/>
    </location>
</feature>
<proteinExistence type="predicted"/>
<evidence type="ECO:0000313" key="3">
    <source>
        <dbReference type="Proteomes" id="UP001610563"/>
    </source>
</evidence>